<keyword evidence="1" id="KW-0472">Membrane</keyword>
<dbReference type="GeneID" id="72191779"/>
<evidence type="ECO:0000313" key="3">
    <source>
        <dbReference type="Proteomes" id="UP000830434"/>
    </source>
</evidence>
<keyword evidence="3" id="KW-1185">Reference proteome</keyword>
<dbReference type="RefSeq" id="WP_248654786.1">
    <property type="nucleotide sequence ID" value="NZ_CP096658.1"/>
</dbReference>
<dbReference type="KEGG" id="haxz:M0R88_17950"/>
<reference evidence="2" key="1">
    <citation type="submission" date="2022-04" db="EMBL/GenBank/DDBJ databases">
        <title>Diverse halophilic archaea isolated from saline environments.</title>
        <authorList>
            <person name="Cui H.-L."/>
        </authorList>
    </citation>
    <scope>NUCLEOTIDE SEQUENCE</scope>
    <source>
        <strain evidence="2">XZYJT40</strain>
    </source>
</reference>
<evidence type="ECO:0000256" key="1">
    <source>
        <dbReference type="SAM" id="Phobius"/>
    </source>
</evidence>
<protein>
    <submittedName>
        <fullName evidence="2">Uncharacterized protein</fullName>
    </submittedName>
</protein>
<feature type="transmembrane region" description="Helical" evidence="1">
    <location>
        <begin position="21"/>
        <end position="38"/>
    </location>
</feature>
<name>A0A8U0II44_9EURY</name>
<dbReference type="AlphaFoldDB" id="A0A8U0II44"/>
<gene>
    <name evidence="2" type="ORF">M0R88_17950</name>
</gene>
<organism evidence="2 3">
    <name type="scientific">Halorussus gelatinilyticus</name>
    <dbReference type="NCBI Taxonomy" id="2937524"/>
    <lineage>
        <taxon>Archaea</taxon>
        <taxon>Methanobacteriati</taxon>
        <taxon>Methanobacteriota</taxon>
        <taxon>Stenosarchaea group</taxon>
        <taxon>Halobacteria</taxon>
        <taxon>Halobacteriales</taxon>
        <taxon>Haladaptataceae</taxon>
        <taxon>Halorussus</taxon>
    </lineage>
</organism>
<accession>A0A8U0II44</accession>
<keyword evidence="1" id="KW-0812">Transmembrane</keyword>
<keyword evidence="1" id="KW-1133">Transmembrane helix</keyword>
<sequence>MNVDTVPIVGEILAAGPNDRVFDSLLLAGPLLVVAIALLGRSMFTSLSVVGYLVAFVGYTLTKSLSS</sequence>
<dbReference type="EMBL" id="CP096658">
    <property type="protein sequence ID" value="UPW00375.1"/>
    <property type="molecule type" value="Genomic_DNA"/>
</dbReference>
<evidence type="ECO:0000313" key="2">
    <source>
        <dbReference type="EMBL" id="UPW00375.1"/>
    </source>
</evidence>
<proteinExistence type="predicted"/>
<feature type="transmembrane region" description="Helical" evidence="1">
    <location>
        <begin position="44"/>
        <end position="62"/>
    </location>
</feature>
<dbReference type="Proteomes" id="UP000830434">
    <property type="component" value="Chromosome"/>
</dbReference>